<dbReference type="InterPro" id="IPR012867">
    <property type="entry name" value="DUF1648"/>
</dbReference>
<keyword evidence="4" id="KW-1185">Reference proteome</keyword>
<feature type="transmembrane region" description="Helical" evidence="1">
    <location>
        <begin position="62"/>
        <end position="81"/>
    </location>
</feature>
<keyword evidence="1" id="KW-1133">Transmembrane helix</keyword>
<dbReference type="RefSeq" id="WP_200507347.1">
    <property type="nucleotide sequence ID" value="NZ_JAEHFX010000009.1"/>
</dbReference>
<dbReference type="Proteomes" id="UP000644147">
    <property type="component" value="Unassembled WGS sequence"/>
</dbReference>
<reference evidence="3 4" key="1">
    <citation type="submission" date="2020-12" db="EMBL/GenBank/DDBJ databases">
        <title>Bacterial novel species Adhaeribacter sp. BT258 isolated from soil.</title>
        <authorList>
            <person name="Jung H.-Y."/>
        </authorList>
    </citation>
    <scope>NUCLEOTIDE SEQUENCE [LARGE SCALE GENOMIC DNA]</scope>
    <source>
        <strain evidence="3 4">BT258</strain>
    </source>
</reference>
<keyword evidence="1" id="KW-0472">Membrane</keyword>
<dbReference type="Pfam" id="PF07853">
    <property type="entry name" value="DUF1648"/>
    <property type="match status" value="1"/>
</dbReference>
<keyword evidence="1" id="KW-0812">Transmembrane</keyword>
<sequence length="174" mass="19445">MEKARPKLKIPLTTSDKVLEAFCWCGLAAIWVAVFFAFAQLPDTIPLHFNALGKADYLGTKTNIWLIPVFTSVLVAGLGLLGRYPHTFNYLEEITPQNPARNYKMGVRLMRYLRLFMIVLGAAVLTVTVRSAGQDQLVSQSNPAVITILILVMLLPVAILIYLARRSENNLTRK</sequence>
<organism evidence="3 4">
    <name type="scientific">Adhaeribacter terrigena</name>
    <dbReference type="NCBI Taxonomy" id="2793070"/>
    <lineage>
        <taxon>Bacteria</taxon>
        <taxon>Pseudomonadati</taxon>
        <taxon>Bacteroidota</taxon>
        <taxon>Cytophagia</taxon>
        <taxon>Cytophagales</taxon>
        <taxon>Hymenobacteraceae</taxon>
        <taxon>Adhaeribacter</taxon>
    </lineage>
</organism>
<proteinExistence type="predicted"/>
<feature type="transmembrane region" description="Helical" evidence="1">
    <location>
        <begin position="112"/>
        <end position="132"/>
    </location>
</feature>
<evidence type="ECO:0000313" key="4">
    <source>
        <dbReference type="Proteomes" id="UP000644147"/>
    </source>
</evidence>
<dbReference type="EMBL" id="JAEHFX010000009">
    <property type="protein sequence ID" value="MBK0404513.1"/>
    <property type="molecule type" value="Genomic_DNA"/>
</dbReference>
<accession>A0ABS1C5C9</accession>
<protein>
    <submittedName>
        <fullName evidence="3">DUF1648 domain-containing protein</fullName>
    </submittedName>
</protein>
<evidence type="ECO:0000259" key="2">
    <source>
        <dbReference type="Pfam" id="PF07853"/>
    </source>
</evidence>
<evidence type="ECO:0000256" key="1">
    <source>
        <dbReference type="SAM" id="Phobius"/>
    </source>
</evidence>
<feature type="transmembrane region" description="Helical" evidence="1">
    <location>
        <begin position="144"/>
        <end position="164"/>
    </location>
</feature>
<feature type="transmembrane region" description="Helical" evidence="1">
    <location>
        <begin position="21"/>
        <end position="42"/>
    </location>
</feature>
<comment type="caution">
    <text evidence="3">The sequence shown here is derived from an EMBL/GenBank/DDBJ whole genome shotgun (WGS) entry which is preliminary data.</text>
</comment>
<feature type="domain" description="DUF1648" evidence="2">
    <location>
        <begin position="27"/>
        <end position="70"/>
    </location>
</feature>
<name>A0ABS1C5C9_9BACT</name>
<gene>
    <name evidence="3" type="ORF">I5M27_16065</name>
</gene>
<evidence type="ECO:0000313" key="3">
    <source>
        <dbReference type="EMBL" id="MBK0404513.1"/>
    </source>
</evidence>